<dbReference type="PIRSF" id="PIRSF037505">
    <property type="entry name" value="Betaine_HMT"/>
    <property type="match status" value="1"/>
</dbReference>
<dbReference type="InterPro" id="IPR017226">
    <property type="entry name" value="BHMT-like"/>
</dbReference>
<name>X7EH42_9RHOB</name>
<dbReference type="InterPro" id="IPR036589">
    <property type="entry name" value="HCY_dom_sf"/>
</dbReference>
<dbReference type="GO" id="GO:0009086">
    <property type="term" value="P:methionine biosynthetic process"/>
    <property type="evidence" value="ECO:0007669"/>
    <property type="project" value="InterPro"/>
</dbReference>
<evidence type="ECO:0000256" key="2">
    <source>
        <dbReference type="ARBA" id="ARBA00022679"/>
    </source>
</evidence>
<comment type="cofactor">
    <cofactor evidence="3">
        <name>Zn(2+)</name>
        <dbReference type="ChEBI" id="CHEBI:29105"/>
    </cofactor>
    <text evidence="3">Binds 1 zinc ion per subunit.</text>
</comment>
<protein>
    <submittedName>
        <fullName evidence="6">Homocysteine S-methyltransferase</fullName>
    </submittedName>
</protein>
<gene>
    <name evidence="6" type="ORF">OCH239_18445</name>
</gene>
<dbReference type="SUPFAM" id="SSF82282">
    <property type="entry name" value="Homocysteine S-methyltransferase"/>
    <property type="match status" value="1"/>
</dbReference>
<keyword evidence="2 4" id="KW-0808">Transferase</keyword>
<dbReference type="Pfam" id="PF02574">
    <property type="entry name" value="S-methyl_trans"/>
    <property type="match status" value="1"/>
</dbReference>
<dbReference type="eggNOG" id="COG2040">
    <property type="taxonomic scope" value="Bacteria"/>
</dbReference>
<feature type="binding site" evidence="3 4">
    <location>
        <position position="276"/>
    </location>
    <ligand>
        <name>Zn(2+)</name>
        <dbReference type="ChEBI" id="CHEBI:29105"/>
    </ligand>
</feature>
<dbReference type="GO" id="GO:0008168">
    <property type="term" value="F:methyltransferase activity"/>
    <property type="evidence" value="ECO:0007669"/>
    <property type="project" value="UniProtKB-UniRule"/>
</dbReference>
<evidence type="ECO:0000256" key="4">
    <source>
        <dbReference type="PROSITE-ProRule" id="PRU00333"/>
    </source>
</evidence>
<organism evidence="6 7">
    <name type="scientific">Roseivivax halodurans JCM 10272</name>
    <dbReference type="NCBI Taxonomy" id="1449350"/>
    <lineage>
        <taxon>Bacteria</taxon>
        <taxon>Pseudomonadati</taxon>
        <taxon>Pseudomonadota</taxon>
        <taxon>Alphaproteobacteria</taxon>
        <taxon>Rhodobacterales</taxon>
        <taxon>Roseobacteraceae</taxon>
        <taxon>Roseivivax</taxon>
    </lineage>
</organism>
<dbReference type="Proteomes" id="UP000022447">
    <property type="component" value="Unassembled WGS sequence"/>
</dbReference>
<feature type="binding site" evidence="3 4">
    <location>
        <position position="275"/>
    </location>
    <ligand>
        <name>Zn(2+)</name>
        <dbReference type="ChEBI" id="CHEBI:29105"/>
    </ligand>
</feature>
<keyword evidence="1 4" id="KW-0489">Methyltransferase</keyword>
<reference evidence="6 7" key="1">
    <citation type="submission" date="2014-01" db="EMBL/GenBank/DDBJ databases">
        <title>Roseivivax halodurans JCM 10272 Genome Sequencing.</title>
        <authorList>
            <person name="Lai Q."/>
            <person name="Li G."/>
            <person name="Shao Z."/>
        </authorList>
    </citation>
    <scope>NUCLEOTIDE SEQUENCE [LARGE SCALE GENOMIC DNA]</scope>
    <source>
        <strain evidence="6 7">JCM 10272</strain>
    </source>
</reference>
<dbReference type="GO" id="GO:0032259">
    <property type="term" value="P:methylation"/>
    <property type="evidence" value="ECO:0007669"/>
    <property type="project" value="UniProtKB-KW"/>
</dbReference>
<dbReference type="AlphaFoldDB" id="X7EH42"/>
<dbReference type="PROSITE" id="PS50970">
    <property type="entry name" value="HCY"/>
    <property type="match status" value="1"/>
</dbReference>
<sequence>MARITLLDGGVGQEIAKRGSATDDPLWATRVLLDRPGLTERVHRDFFEAGATIATANTYAILPDRLSHDGLGDRIGELRALAIEEARAARDAHGFGLVAGAIGPLRATYRPDLFPDHGTAVGEYTDVVTVLSPETDLLIFETVASVGHARAALAAMQATKRPCWLAVTVSDTDGTRLRSGEEVSELVPLVRDSAAEAVLINCSAPEAVGDALDALAGVTCPRGAYANGFETITEEFLAARPAVDRLSARRDMGPDRYADFAADWLSRGAEIVGGCCETGPAHIAAVARHLRAGGHEIA</sequence>
<dbReference type="EMBL" id="JALZ01000006">
    <property type="protein sequence ID" value="ETX15257.1"/>
    <property type="molecule type" value="Genomic_DNA"/>
</dbReference>
<dbReference type="PANTHER" id="PTHR11103">
    <property type="entry name" value="SLR1189 PROTEIN"/>
    <property type="match status" value="1"/>
</dbReference>
<accession>X7EH42</accession>
<dbReference type="GO" id="GO:0008270">
    <property type="term" value="F:zinc ion binding"/>
    <property type="evidence" value="ECO:0007669"/>
    <property type="project" value="InterPro"/>
</dbReference>
<dbReference type="RefSeq" id="WP_037260835.1">
    <property type="nucleotide sequence ID" value="NZ_JALZ01000006.1"/>
</dbReference>
<comment type="caution">
    <text evidence="6">The sequence shown here is derived from an EMBL/GenBank/DDBJ whole genome shotgun (WGS) entry which is preliminary data.</text>
</comment>
<dbReference type="Gene3D" id="3.20.20.330">
    <property type="entry name" value="Homocysteine-binding-like domain"/>
    <property type="match status" value="1"/>
</dbReference>
<evidence type="ECO:0000313" key="6">
    <source>
        <dbReference type="EMBL" id="ETX15257.1"/>
    </source>
</evidence>
<evidence type="ECO:0000256" key="3">
    <source>
        <dbReference type="PIRSR" id="PIRSR037505-2"/>
    </source>
</evidence>
<dbReference type="PATRIC" id="fig|1449350.3.peg.1694"/>
<dbReference type="PANTHER" id="PTHR11103:SF18">
    <property type="entry name" value="SLR1189 PROTEIN"/>
    <property type="match status" value="1"/>
</dbReference>
<dbReference type="InterPro" id="IPR003726">
    <property type="entry name" value="HCY_dom"/>
</dbReference>
<feature type="domain" description="Hcy-binding" evidence="5">
    <location>
        <begin position="1"/>
        <end position="290"/>
    </location>
</feature>
<evidence type="ECO:0000256" key="1">
    <source>
        <dbReference type="ARBA" id="ARBA00022603"/>
    </source>
</evidence>
<keyword evidence="3 4" id="KW-0862">Zinc</keyword>
<keyword evidence="7" id="KW-1185">Reference proteome</keyword>
<evidence type="ECO:0000259" key="5">
    <source>
        <dbReference type="PROSITE" id="PS50970"/>
    </source>
</evidence>
<dbReference type="STRING" id="1449350.OCH239_18445"/>
<proteinExistence type="predicted"/>
<feature type="binding site" evidence="3 4">
    <location>
        <position position="202"/>
    </location>
    <ligand>
        <name>Zn(2+)</name>
        <dbReference type="ChEBI" id="CHEBI:29105"/>
    </ligand>
</feature>
<evidence type="ECO:0000313" key="7">
    <source>
        <dbReference type="Proteomes" id="UP000022447"/>
    </source>
</evidence>
<dbReference type="OrthoDB" id="9803687at2"/>
<keyword evidence="3 4" id="KW-0479">Metal-binding</keyword>